<keyword evidence="8" id="KW-0862">Zinc</keyword>
<reference evidence="16 17" key="1">
    <citation type="submission" date="2018-11" db="EMBL/GenBank/DDBJ databases">
        <title>Genome assembly of Steccherinum ochraceum LE-BIN_3174, the white-rot fungus of the Steccherinaceae family (The Residual Polyporoid clade, Polyporales, Basidiomycota).</title>
        <authorList>
            <person name="Fedorova T.V."/>
            <person name="Glazunova O.A."/>
            <person name="Landesman E.O."/>
            <person name="Moiseenko K.V."/>
            <person name="Psurtseva N.V."/>
            <person name="Savinova O.S."/>
            <person name="Shakhova N.V."/>
            <person name="Tyazhelova T.V."/>
            <person name="Vasina D.V."/>
        </authorList>
    </citation>
    <scope>NUCLEOTIDE SEQUENCE [LARGE SCALE GENOMIC DNA]</scope>
    <source>
        <strain evidence="16 17">LE-BIN_3174</strain>
    </source>
</reference>
<dbReference type="EMBL" id="RWJN01000326">
    <property type="protein sequence ID" value="TCD63046.1"/>
    <property type="molecule type" value="Genomic_DNA"/>
</dbReference>
<dbReference type="InterPro" id="IPR014905">
    <property type="entry name" value="HIRAN"/>
</dbReference>
<dbReference type="Pfam" id="PF00176">
    <property type="entry name" value="SNF2-rel_dom"/>
    <property type="match status" value="1"/>
</dbReference>
<feature type="domain" description="Helicase ATP-binding" evidence="15">
    <location>
        <begin position="719"/>
        <end position="902"/>
    </location>
</feature>
<evidence type="ECO:0000313" key="16">
    <source>
        <dbReference type="EMBL" id="TCD63046.1"/>
    </source>
</evidence>
<evidence type="ECO:0000256" key="3">
    <source>
        <dbReference type="ARBA" id="ARBA00022723"/>
    </source>
</evidence>
<dbReference type="PROSITE" id="PS00518">
    <property type="entry name" value="ZF_RING_1"/>
    <property type="match status" value="1"/>
</dbReference>
<dbReference type="SMART" id="SM01336">
    <property type="entry name" value="zf-PARP"/>
    <property type="match status" value="1"/>
</dbReference>
<dbReference type="InterPro" id="IPR038718">
    <property type="entry name" value="SNF2-like_sf"/>
</dbReference>
<evidence type="ECO:0000256" key="9">
    <source>
        <dbReference type="ARBA" id="ARBA00022840"/>
    </source>
</evidence>
<keyword evidence="9" id="KW-0067">ATP-binding</keyword>
<feature type="region of interest" description="Disordered" evidence="12">
    <location>
        <begin position="331"/>
        <end position="386"/>
    </location>
</feature>
<feature type="compositionally biased region" description="Polar residues" evidence="12">
    <location>
        <begin position="1431"/>
        <end position="1451"/>
    </location>
</feature>
<dbReference type="SMART" id="SM00487">
    <property type="entry name" value="DEXDc"/>
    <property type="match status" value="1"/>
</dbReference>
<feature type="region of interest" description="Disordered" evidence="12">
    <location>
        <begin position="1430"/>
        <end position="1451"/>
    </location>
</feature>
<evidence type="ECO:0000256" key="6">
    <source>
        <dbReference type="ARBA" id="ARBA00022801"/>
    </source>
</evidence>
<feature type="compositionally biased region" description="Low complexity" evidence="12">
    <location>
        <begin position="27"/>
        <end position="44"/>
    </location>
</feature>
<evidence type="ECO:0000259" key="13">
    <source>
        <dbReference type="PROSITE" id="PS50064"/>
    </source>
</evidence>
<dbReference type="CDD" id="cd18793">
    <property type="entry name" value="SF2_C_SNF"/>
    <property type="match status" value="1"/>
</dbReference>
<keyword evidence="17" id="KW-1185">Reference proteome</keyword>
<dbReference type="Pfam" id="PF13923">
    <property type="entry name" value="zf-C3HC4_2"/>
    <property type="match status" value="1"/>
</dbReference>
<evidence type="ECO:0000256" key="7">
    <source>
        <dbReference type="ARBA" id="ARBA00022806"/>
    </source>
</evidence>
<evidence type="ECO:0000256" key="11">
    <source>
        <dbReference type="PROSITE-ProRule" id="PRU00175"/>
    </source>
</evidence>
<dbReference type="Gene3D" id="3.30.1740.10">
    <property type="entry name" value="Zinc finger, PARP-type"/>
    <property type="match status" value="1"/>
</dbReference>
<feature type="region of interest" description="Disordered" evidence="12">
    <location>
        <begin position="1"/>
        <end position="89"/>
    </location>
</feature>
<sequence length="1451" mass="158534">MEFEYPFPAQLLLSPSSSSGAEWGEISPSSSGSESYPSPPDGSSWMGSQIDFLSPDWLAGSHPPSPPDNDASDTRVTDDTDDRDTDDDDALDRVAAVLALPSVYDDTRACIHRGLPIPAEPASLTLRARALGSYETFRAQAIWVLVPESSQGQPEDPAKEAHQDRGGVPTRHTDKLCTGVRMFASHRAIGVQWSNCRPSPELVQMHAPKRDGSFNPNDDHDPHSTRSRSTSQAMSAGHLIEYSKSSRAACHGSPPCKGTPIGIGELRYGKVTQGPYGMTVEWRHWGCVTHDILVQLARTGLETISGFTSLSHEDQSKIRLAVGLRRVDPEDIPASAKAPSSTIGAAPLTPGPSQKQRKAAFQAAQAAGASPSQSQSRPASSAQPLRRIVEPTATQIAEDEAASADVPQDDSVDEEIVSMRASVVGIQYYKGLVGMGEEVRLIREPRNRYDPNAIKVENIGRTQVGHIPKNIAAKLAPLLDQNLVTIEGIMLEGNLSGGLKYNLAMTLKIFGPSDRRAQLEPRLIWATPGQRGFATRNAPAPARASGSAAASSAGYAGSYAGSYVAAAAAAASASAAPSSSQSISGVRRVVAGSTGPTAAQVEAARKQQEAFAKAAELRSILNSLDKVDDQGRRSSLLDTLCSSEDILSLPTHPTPPGLQNGDLRVELLKHQSQALQWCIDREYPQLPKQESDKPVQFWQLRKQGSKPFYFNLATKTPQYQTPTLGRGALCADSMGLGKTLTMLSLVLATKADVPTDFSKSTLIVVPLSVLSNWEKQIEDHVMPGKLTACVYYGAGRNMSTEELRRHDIVLTTYQTIVTEHESSTSVPGDGSKKKRKIQQTTLLDMPWKRIILDEGHTVRNPRTKMFQAVCALNAQRRWVLTGTPIINSPKDLGSILTFLRICRPLDDEDFFKRMVLRPLKDGDPSGAELLRALMAQVCIRRTKEMQDSEGKPLVPLPPVEMTLIPVTLDPAARELYDAIEEQTQLRFDSLMRQQGGLGAASVQSNILSMLTRMRQLVLHPGLIPRNYLQQLQAAEDGEDLAPKPAIQLKPEDRIRLQGILAQAIEDNEECPICFDILNQPRITSCSHAFCFACITEVIARDPKCPMDRRAINMADLIEPLPPTDLTQAPVRRDEDDDVDDLDDLRSGSSAKIDQLINLLQLTPGNEKSLVFSQFTSFLEKIAEGLDRAGIPYVRFDGQMSAKRRQETIARFSVPIADDTSMNASLSQPEPTAPSSQRRTRRKTTTVVDSDDDVVILDNDNDGDFVAQYEDNDSDFIDDEDADERPKKKAKGKGKAKANGRGKRKAAPRTAYNGSSSDGVNPKVMLISLKAGALGLNLTVANNVYLMDPWWQEGIESQAIDRCNRIGQTKPVHVYQMIAENTVESKVMDIQEKKKKLIQEAFSGMKNKETQRQRKEARLQDLVALFGARRAATQSQAPNGTGQGTLDNFVRN</sequence>
<evidence type="ECO:0000256" key="2">
    <source>
        <dbReference type="ARBA" id="ARBA00007025"/>
    </source>
</evidence>
<dbReference type="PANTHER" id="PTHR45626">
    <property type="entry name" value="TRANSCRIPTION TERMINATION FACTOR 2-RELATED"/>
    <property type="match status" value="1"/>
</dbReference>
<dbReference type="SUPFAM" id="SSF52540">
    <property type="entry name" value="P-loop containing nucleoside triphosphate hydrolases"/>
    <property type="match status" value="2"/>
</dbReference>
<dbReference type="PANTHER" id="PTHR45626:SF17">
    <property type="entry name" value="HELICASE-LIKE TRANSCRIPTION FACTOR"/>
    <property type="match status" value="1"/>
</dbReference>
<organism evidence="16 17">
    <name type="scientific">Steccherinum ochraceum</name>
    <dbReference type="NCBI Taxonomy" id="92696"/>
    <lineage>
        <taxon>Eukaryota</taxon>
        <taxon>Fungi</taxon>
        <taxon>Dikarya</taxon>
        <taxon>Basidiomycota</taxon>
        <taxon>Agaricomycotina</taxon>
        <taxon>Agaricomycetes</taxon>
        <taxon>Polyporales</taxon>
        <taxon>Steccherinaceae</taxon>
        <taxon>Steccherinum</taxon>
    </lineage>
</organism>
<evidence type="ECO:0000313" key="17">
    <source>
        <dbReference type="Proteomes" id="UP000292702"/>
    </source>
</evidence>
<feature type="domain" description="PARP-type" evidence="13">
    <location>
        <begin position="238"/>
        <end position="319"/>
    </location>
</feature>
<feature type="compositionally biased region" description="Low complexity" evidence="12">
    <location>
        <begin position="359"/>
        <end position="383"/>
    </location>
</feature>
<feature type="compositionally biased region" description="Acidic residues" evidence="12">
    <location>
        <begin position="1269"/>
        <end position="1282"/>
    </location>
</feature>
<dbReference type="GO" id="GO:0006281">
    <property type="term" value="P:DNA repair"/>
    <property type="evidence" value="ECO:0007669"/>
    <property type="project" value="TreeGrafter"/>
</dbReference>
<dbReference type="InterPro" id="IPR001510">
    <property type="entry name" value="Znf_PARP"/>
</dbReference>
<feature type="region of interest" description="Disordered" evidence="12">
    <location>
        <begin position="1219"/>
        <end position="1246"/>
    </location>
</feature>
<dbReference type="InterPro" id="IPR014001">
    <property type="entry name" value="Helicase_ATP-bd"/>
</dbReference>
<dbReference type="SUPFAM" id="SSF57716">
    <property type="entry name" value="Glucocorticoid receptor-like (DNA-binding domain)"/>
    <property type="match status" value="1"/>
</dbReference>
<dbReference type="PROSITE" id="PS51192">
    <property type="entry name" value="HELICASE_ATP_BIND_1"/>
    <property type="match status" value="1"/>
</dbReference>
<dbReference type="Pfam" id="PF08797">
    <property type="entry name" value="HIRAN"/>
    <property type="match status" value="1"/>
</dbReference>
<dbReference type="Gene3D" id="3.30.40.10">
    <property type="entry name" value="Zinc/RING finger domain, C3HC4 (zinc finger)"/>
    <property type="match status" value="1"/>
</dbReference>
<dbReference type="Gene3D" id="3.30.70.2330">
    <property type="match status" value="1"/>
</dbReference>
<keyword evidence="5 11" id="KW-0863">Zinc-finger</keyword>
<dbReference type="InterPro" id="IPR050628">
    <property type="entry name" value="SNF2_RAD54_helicase_TF"/>
</dbReference>
<evidence type="ECO:0000259" key="14">
    <source>
        <dbReference type="PROSITE" id="PS50089"/>
    </source>
</evidence>
<gene>
    <name evidence="16" type="ORF">EIP91_006059</name>
</gene>
<dbReference type="SMART" id="SM00490">
    <property type="entry name" value="HELICc"/>
    <property type="match status" value="1"/>
</dbReference>
<evidence type="ECO:0000256" key="12">
    <source>
        <dbReference type="SAM" id="MobiDB-lite"/>
    </source>
</evidence>
<dbReference type="InterPro" id="IPR036957">
    <property type="entry name" value="Znf_PARP_sf"/>
</dbReference>
<accession>A0A4R0R8V1</accession>
<dbReference type="GO" id="GO:0016818">
    <property type="term" value="F:hydrolase activity, acting on acid anhydrides, in phosphorus-containing anhydrides"/>
    <property type="evidence" value="ECO:0007669"/>
    <property type="project" value="InterPro"/>
</dbReference>
<dbReference type="InterPro" id="IPR017907">
    <property type="entry name" value="Znf_RING_CS"/>
</dbReference>
<dbReference type="GO" id="GO:0008094">
    <property type="term" value="F:ATP-dependent activity, acting on DNA"/>
    <property type="evidence" value="ECO:0007669"/>
    <property type="project" value="TreeGrafter"/>
</dbReference>
<keyword evidence="6" id="KW-0378">Hydrolase</keyword>
<feature type="compositionally biased region" description="Basic and acidic residues" evidence="12">
    <location>
        <begin position="156"/>
        <end position="171"/>
    </location>
</feature>
<proteinExistence type="inferred from homology"/>
<keyword evidence="10" id="KW-0539">Nucleus</keyword>
<evidence type="ECO:0000256" key="1">
    <source>
        <dbReference type="ARBA" id="ARBA00004123"/>
    </source>
</evidence>
<keyword evidence="4" id="KW-0547">Nucleotide-binding</keyword>
<dbReference type="InterPro" id="IPR000330">
    <property type="entry name" value="SNF2_N"/>
</dbReference>
<feature type="region of interest" description="Disordered" evidence="12">
    <location>
        <begin position="1262"/>
        <end position="1317"/>
    </location>
</feature>
<dbReference type="OrthoDB" id="448448at2759"/>
<dbReference type="Proteomes" id="UP000292702">
    <property type="component" value="Unassembled WGS sequence"/>
</dbReference>
<dbReference type="SMART" id="SM00184">
    <property type="entry name" value="RING"/>
    <property type="match status" value="1"/>
</dbReference>
<dbReference type="GO" id="GO:0005634">
    <property type="term" value="C:nucleus"/>
    <property type="evidence" value="ECO:0007669"/>
    <property type="project" value="UniProtKB-SubCell"/>
</dbReference>
<feature type="region of interest" description="Disordered" evidence="12">
    <location>
        <begin position="149"/>
        <end position="171"/>
    </location>
</feature>
<dbReference type="GO" id="GO:0003677">
    <property type="term" value="F:DNA binding"/>
    <property type="evidence" value="ECO:0007669"/>
    <property type="project" value="InterPro"/>
</dbReference>
<dbReference type="Pfam" id="PF00271">
    <property type="entry name" value="Helicase_C"/>
    <property type="match status" value="2"/>
</dbReference>
<dbReference type="SMART" id="SM00910">
    <property type="entry name" value="HIRAN"/>
    <property type="match status" value="1"/>
</dbReference>
<feature type="domain" description="RING-type" evidence="14">
    <location>
        <begin position="1070"/>
        <end position="1108"/>
    </location>
</feature>
<dbReference type="InterPro" id="IPR001841">
    <property type="entry name" value="Znf_RING"/>
</dbReference>
<dbReference type="GO" id="GO:0008270">
    <property type="term" value="F:zinc ion binding"/>
    <property type="evidence" value="ECO:0007669"/>
    <property type="project" value="UniProtKB-KW"/>
</dbReference>
<dbReference type="InterPro" id="IPR013083">
    <property type="entry name" value="Znf_RING/FYVE/PHD"/>
</dbReference>
<evidence type="ECO:0000256" key="10">
    <source>
        <dbReference type="ARBA" id="ARBA00023242"/>
    </source>
</evidence>
<keyword evidence="7" id="KW-0347">Helicase</keyword>
<evidence type="ECO:0000256" key="4">
    <source>
        <dbReference type="ARBA" id="ARBA00022741"/>
    </source>
</evidence>
<dbReference type="PROSITE" id="PS50089">
    <property type="entry name" value="ZF_RING_2"/>
    <property type="match status" value="1"/>
</dbReference>
<dbReference type="Pfam" id="PF00645">
    <property type="entry name" value="zf-PARP"/>
    <property type="match status" value="1"/>
</dbReference>
<comment type="caution">
    <text evidence="16">The sequence shown here is derived from an EMBL/GenBank/DDBJ whole genome shotgun (WGS) entry which is preliminary data.</text>
</comment>
<feature type="compositionally biased region" description="Acidic residues" evidence="12">
    <location>
        <begin position="79"/>
        <end position="89"/>
    </location>
</feature>
<keyword evidence="3" id="KW-0479">Metal-binding</keyword>
<dbReference type="InterPro" id="IPR001650">
    <property type="entry name" value="Helicase_C-like"/>
</dbReference>
<name>A0A4R0R8V1_9APHY</name>
<dbReference type="InterPro" id="IPR049730">
    <property type="entry name" value="SNF2/RAD54-like_C"/>
</dbReference>
<feature type="compositionally biased region" description="Basic and acidic residues" evidence="12">
    <location>
        <begin position="208"/>
        <end position="224"/>
    </location>
</feature>
<dbReference type="STRING" id="92696.A0A4R0R8V1"/>
<evidence type="ECO:0000259" key="15">
    <source>
        <dbReference type="PROSITE" id="PS51192"/>
    </source>
</evidence>
<evidence type="ECO:0000256" key="8">
    <source>
        <dbReference type="ARBA" id="ARBA00022833"/>
    </source>
</evidence>
<dbReference type="GO" id="GO:0004386">
    <property type="term" value="F:helicase activity"/>
    <property type="evidence" value="ECO:0007669"/>
    <property type="project" value="UniProtKB-KW"/>
</dbReference>
<dbReference type="PROSITE" id="PS50064">
    <property type="entry name" value="ZF_PARP_2"/>
    <property type="match status" value="1"/>
</dbReference>
<feature type="region of interest" description="Disordered" evidence="12">
    <location>
        <begin position="206"/>
        <end position="234"/>
    </location>
</feature>
<protein>
    <submittedName>
        <fullName evidence="16">Uncharacterized protein</fullName>
    </submittedName>
</protein>
<feature type="compositionally biased region" description="Polar residues" evidence="12">
    <location>
        <begin position="1219"/>
        <end position="1236"/>
    </location>
</feature>
<feature type="compositionally biased region" description="Basic residues" evidence="12">
    <location>
        <begin position="1286"/>
        <end position="1306"/>
    </location>
</feature>
<dbReference type="SUPFAM" id="SSF57850">
    <property type="entry name" value="RING/U-box"/>
    <property type="match status" value="1"/>
</dbReference>
<dbReference type="Gene3D" id="3.40.50.10810">
    <property type="entry name" value="Tandem AAA-ATPase domain"/>
    <property type="match status" value="1"/>
</dbReference>
<evidence type="ECO:0000256" key="5">
    <source>
        <dbReference type="ARBA" id="ARBA00022771"/>
    </source>
</evidence>
<comment type="subcellular location">
    <subcellularLocation>
        <location evidence="1">Nucleus</location>
    </subcellularLocation>
</comment>
<dbReference type="InterPro" id="IPR027417">
    <property type="entry name" value="P-loop_NTPase"/>
</dbReference>
<comment type="similarity">
    <text evidence="2">Belongs to the SNF2/RAD54 helicase family.</text>
</comment>
<dbReference type="GO" id="GO:0005524">
    <property type="term" value="F:ATP binding"/>
    <property type="evidence" value="ECO:0007669"/>
    <property type="project" value="UniProtKB-KW"/>
</dbReference>
<dbReference type="Gene3D" id="3.40.50.300">
    <property type="entry name" value="P-loop containing nucleotide triphosphate hydrolases"/>
    <property type="match status" value="1"/>
</dbReference>